<name>A0A0C3M0S9_9AGAM</name>
<keyword evidence="6 8" id="KW-0663">Pyridoxal phosphate</keyword>
<dbReference type="HOGENOM" id="CLU_027686_5_2_1"/>
<sequence length="382" mass="41442">MSTPPFKQEPHKLLLIPGPIEVSDEVLFANAHPSMSHVSPDFIPVFGDCIRMLREVLFTADGQPILVAGSGTLGWDQVASNLIEAGEDALVLNSGYFGDSFAACLETYGARVTELKAEVGAAPSPADVETALKSKPFKLITITHVDTSTGVLSDAKGICDIVRRVSPDTLVILDGVCSVASEEIRFDEWGIDVVLTATQKGLGTPPGLSVLCVSQKALKVFETRRSPPSSYYASWKRWLPIMKAYESGNAQYFATPPVNLIYAFNASLKAITKAAPSLEDRFKMHKEASQRLKRALEDLGLRQVPLDPAFAANGMTAVYYPDGLVASDVLPKLNKDEIVVAGGLHKDIKDRYFRIGHMGLSVVDPSRGDLDRVIQSLQHIFG</sequence>
<keyword evidence="4" id="KW-0032">Aminotransferase</keyword>
<evidence type="ECO:0000256" key="2">
    <source>
        <dbReference type="ARBA" id="ARBA00009236"/>
    </source>
</evidence>
<feature type="binding site" evidence="7">
    <location>
        <position position="354"/>
    </location>
    <ligand>
        <name>substrate</name>
    </ligand>
</feature>
<evidence type="ECO:0000256" key="7">
    <source>
        <dbReference type="PIRSR" id="PIRSR000524-1"/>
    </source>
</evidence>
<evidence type="ECO:0000313" key="13">
    <source>
        <dbReference type="Proteomes" id="UP000054248"/>
    </source>
</evidence>
<keyword evidence="13" id="KW-1185">Reference proteome</keyword>
<reference evidence="13" key="2">
    <citation type="submission" date="2015-01" db="EMBL/GenBank/DDBJ databases">
        <title>Evolutionary Origins and Diversification of the Mycorrhizal Mutualists.</title>
        <authorList>
            <consortium name="DOE Joint Genome Institute"/>
            <consortium name="Mycorrhizal Genomics Consortium"/>
            <person name="Kohler A."/>
            <person name="Kuo A."/>
            <person name="Nagy L.G."/>
            <person name="Floudas D."/>
            <person name="Copeland A."/>
            <person name="Barry K.W."/>
            <person name="Cichocki N."/>
            <person name="Veneault-Fourrey C."/>
            <person name="LaButti K."/>
            <person name="Lindquist E.A."/>
            <person name="Lipzen A."/>
            <person name="Lundell T."/>
            <person name="Morin E."/>
            <person name="Murat C."/>
            <person name="Riley R."/>
            <person name="Ohm R."/>
            <person name="Sun H."/>
            <person name="Tunlid A."/>
            <person name="Henrissat B."/>
            <person name="Grigoriev I.V."/>
            <person name="Hibbett D.S."/>
            <person name="Martin F."/>
        </authorList>
    </citation>
    <scope>NUCLEOTIDE SEQUENCE [LARGE SCALE GENOMIC DNA]</scope>
    <source>
        <strain evidence="13">MUT 4182</strain>
    </source>
</reference>
<dbReference type="Pfam" id="PF00266">
    <property type="entry name" value="Aminotran_5"/>
    <property type="match status" value="1"/>
</dbReference>
<feature type="domain" description="Aminotransferase class V" evidence="11">
    <location>
        <begin position="28"/>
        <end position="345"/>
    </location>
</feature>
<dbReference type="AlphaFoldDB" id="A0A0C3M0S9"/>
<dbReference type="PANTHER" id="PTHR21152:SF24">
    <property type="entry name" value="ALANINE--GLYOXYLATE AMINOTRANSFERASE 1"/>
    <property type="match status" value="1"/>
</dbReference>
<evidence type="ECO:0000256" key="5">
    <source>
        <dbReference type="ARBA" id="ARBA00022679"/>
    </source>
</evidence>
<dbReference type="PIRSF" id="PIRSF000524">
    <property type="entry name" value="SPT"/>
    <property type="match status" value="1"/>
</dbReference>
<dbReference type="OrthoDB" id="7403325at2759"/>
<dbReference type="PANTHER" id="PTHR21152">
    <property type="entry name" value="AMINOTRANSFERASE CLASS V"/>
    <property type="match status" value="1"/>
</dbReference>
<dbReference type="Gene3D" id="3.40.640.10">
    <property type="entry name" value="Type I PLP-dependent aspartate aminotransferase-like (Major domain)"/>
    <property type="match status" value="1"/>
</dbReference>
<dbReference type="Proteomes" id="UP000054248">
    <property type="component" value="Unassembled WGS sequence"/>
</dbReference>
<feature type="modified residue" description="N6-(pyridoxal phosphate)lysine" evidence="8">
    <location>
        <position position="200"/>
    </location>
</feature>
<evidence type="ECO:0000256" key="6">
    <source>
        <dbReference type="ARBA" id="ARBA00022898"/>
    </source>
</evidence>
<organism evidence="12 13">
    <name type="scientific">Tulasnella calospora MUT 4182</name>
    <dbReference type="NCBI Taxonomy" id="1051891"/>
    <lineage>
        <taxon>Eukaryota</taxon>
        <taxon>Fungi</taxon>
        <taxon>Dikarya</taxon>
        <taxon>Basidiomycota</taxon>
        <taxon>Agaricomycotina</taxon>
        <taxon>Agaricomycetes</taxon>
        <taxon>Cantharellales</taxon>
        <taxon>Tulasnellaceae</taxon>
        <taxon>Tulasnella</taxon>
    </lineage>
</organism>
<dbReference type="InterPro" id="IPR024169">
    <property type="entry name" value="SP_NH2Trfase/AEP_transaminase"/>
</dbReference>
<evidence type="ECO:0000256" key="3">
    <source>
        <dbReference type="ARBA" id="ARBA00013049"/>
    </source>
</evidence>
<dbReference type="PROSITE" id="PS00595">
    <property type="entry name" value="AA_TRANSFER_CLASS_5"/>
    <property type="match status" value="1"/>
</dbReference>
<comment type="cofactor">
    <cofactor evidence="1 8 10">
        <name>pyridoxal 5'-phosphate</name>
        <dbReference type="ChEBI" id="CHEBI:597326"/>
    </cofactor>
</comment>
<dbReference type="EC" id="2.6.1.44" evidence="3"/>
<dbReference type="GO" id="GO:0008453">
    <property type="term" value="F:alanine-glyoxylate transaminase activity"/>
    <property type="evidence" value="ECO:0007669"/>
    <property type="project" value="UniProtKB-EC"/>
</dbReference>
<evidence type="ECO:0000313" key="12">
    <source>
        <dbReference type="EMBL" id="KIO27257.1"/>
    </source>
</evidence>
<dbReference type="STRING" id="1051891.A0A0C3M0S9"/>
<evidence type="ECO:0000256" key="1">
    <source>
        <dbReference type="ARBA" id="ARBA00001933"/>
    </source>
</evidence>
<dbReference type="GO" id="GO:0019265">
    <property type="term" value="P:glycine biosynthetic process, by transamination of glyoxylate"/>
    <property type="evidence" value="ECO:0007669"/>
    <property type="project" value="TreeGrafter"/>
</dbReference>
<comment type="similarity">
    <text evidence="2 9">Belongs to the class-V pyridoxal-phosphate-dependent aminotransferase family.</text>
</comment>
<gene>
    <name evidence="12" type="ORF">M407DRAFT_243385</name>
</gene>
<dbReference type="InterPro" id="IPR015424">
    <property type="entry name" value="PyrdxlP-dep_Trfase"/>
</dbReference>
<accession>A0A0C3M0S9</accession>
<dbReference type="InterPro" id="IPR020578">
    <property type="entry name" value="Aminotrans_V_PyrdxlP_BS"/>
</dbReference>
<protein>
    <recommendedName>
        <fullName evidence="3">alanine--glyoxylate transaminase</fullName>
        <ecNumber evidence="3">2.6.1.44</ecNumber>
    </recommendedName>
</protein>
<dbReference type="InterPro" id="IPR000192">
    <property type="entry name" value="Aminotrans_V_dom"/>
</dbReference>
<dbReference type="FunFam" id="3.40.640.10:FF:000027">
    <property type="entry name" value="Serine--pyruvate aminotransferase, mitochondrial"/>
    <property type="match status" value="1"/>
</dbReference>
<evidence type="ECO:0000256" key="10">
    <source>
        <dbReference type="RuleBase" id="RU004504"/>
    </source>
</evidence>
<evidence type="ECO:0000256" key="8">
    <source>
        <dbReference type="PIRSR" id="PIRSR000524-50"/>
    </source>
</evidence>
<proteinExistence type="inferred from homology"/>
<dbReference type="GO" id="GO:0005777">
    <property type="term" value="C:peroxisome"/>
    <property type="evidence" value="ECO:0007669"/>
    <property type="project" value="TreeGrafter"/>
</dbReference>
<dbReference type="SUPFAM" id="SSF53383">
    <property type="entry name" value="PLP-dependent transferases"/>
    <property type="match status" value="1"/>
</dbReference>
<evidence type="ECO:0000259" key="11">
    <source>
        <dbReference type="Pfam" id="PF00266"/>
    </source>
</evidence>
<dbReference type="FunFam" id="3.90.1150.10:FF:000049">
    <property type="entry name" value="Alanine-glyoxylate aminotransferase 1"/>
    <property type="match status" value="1"/>
</dbReference>
<dbReference type="InterPro" id="IPR015422">
    <property type="entry name" value="PyrdxlP-dep_Trfase_small"/>
</dbReference>
<dbReference type="Gene3D" id="3.90.1150.10">
    <property type="entry name" value="Aspartate Aminotransferase, domain 1"/>
    <property type="match status" value="1"/>
</dbReference>
<dbReference type="EMBL" id="KN823011">
    <property type="protein sequence ID" value="KIO27257.1"/>
    <property type="molecule type" value="Genomic_DNA"/>
</dbReference>
<evidence type="ECO:0000256" key="4">
    <source>
        <dbReference type="ARBA" id="ARBA00022576"/>
    </source>
</evidence>
<dbReference type="InterPro" id="IPR015421">
    <property type="entry name" value="PyrdxlP-dep_Trfase_major"/>
</dbReference>
<reference evidence="12 13" key="1">
    <citation type="submission" date="2014-04" db="EMBL/GenBank/DDBJ databases">
        <authorList>
            <consortium name="DOE Joint Genome Institute"/>
            <person name="Kuo A."/>
            <person name="Girlanda M."/>
            <person name="Perotto S."/>
            <person name="Kohler A."/>
            <person name="Nagy L.G."/>
            <person name="Floudas D."/>
            <person name="Copeland A."/>
            <person name="Barry K.W."/>
            <person name="Cichocki N."/>
            <person name="Veneault-Fourrey C."/>
            <person name="LaButti K."/>
            <person name="Lindquist E.A."/>
            <person name="Lipzen A."/>
            <person name="Lundell T."/>
            <person name="Morin E."/>
            <person name="Murat C."/>
            <person name="Sun H."/>
            <person name="Tunlid A."/>
            <person name="Henrissat B."/>
            <person name="Grigoriev I.V."/>
            <person name="Hibbett D.S."/>
            <person name="Martin F."/>
            <person name="Nordberg H.P."/>
            <person name="Cantor M.N."/>
            <person name="Hua S.X."/>
        </authorList>
    </citation>
    <scope>NUCLEOTIDE SEQUENCE [LARGE SCALE GENOMIC DNA]</scope>
    <source>
        <strain evidence="12 13">MUT 4182</strain>
    </source>
</reference>
<keyword evidence="5" id="KW-0808">Transferase</keyword>
<evidence type="ECO:0000256" key="9">
    <source>
        <dbReference type="RuleBase" id="RU004075"/>
    </source>
</evidence>
<dbReference type="GO" id="GO:0004760">
    <property type="term" value="F:L-serine-pyruvate transaminase activity"/>
    <property type="evidence" value="ECO:0007669"/>
    <property type="project" value="TreeGrafter"/>
</dbReference>